<keyword evidence="1 6" id="KW-0285">Flavoprotein</keyword>
<feature type="domain" description="Luciferase-like" evidence="8">
    <location>
        <begin position="30"/>
        <end position="389"/>
    </location>
</feature>
<accession>A0A0P0YWE7</accession>
<dbReference type="GO" id="GO:0016705">
    <property type="term" value="F:oxidoreductase activity, acting on paired donors, with incorporation or reduction of molecular oxygen"/>
    <property type="evidence" value="ECO:0007669"/>
    <property type="project" value="InterPro"/>
</dbReference>
<dbReference type="GO" id="GO:0004497">
    <property type="term" value="F:monooxygenase activity"/>
    <property type="evidence" value="ECO:0007669"/>
    <property type="project" value="UniProtKB-KW"/>
</dbReference>
<evidence type="ECO:0000256" key="4">
    <source>
        <dbReference type="ARBA" id="ARBA00023033"/>
    </source>
</evidence>
<dbReference type="PANTHER" id="PTHR30011">
    <property type="entry name" value="ALKANESULFONATE MONOOXYGENASE-RELATED"/>
    <property type="match status" value="1"/>
</dbReference>
<keyword evidence="4 9" id="KW-0503">Monooxygenase</keyword>
<dbReference type="InterPro" id="IPR011251">
    <property type="entry name" value="Luciferase-like_dom"/>
</dbReference>
<evidence type="ECO:0000259" key="8">
    <source>
        <dbReference type="Pfam" id="PF00296"/>
    </source>
</evidence>
<feature type="binding site" evidence="6">
    <location>
        <position position="222"/>
    </location>
    <ligand>
        <name>FMN</name>
        <dbReference type="ChEBI" id="CHEBI:58210"/>
    </ligand>
</feature>
<feature type="region of interest" description="Disordered" evidence="7">
    <location>
        <begin position="432"/>
        <end position="453"/>
    </location>
</feature>
<dbReference type="CDD" id="cd01095">
    <property type="entry name" value="Nitrilotriacetate_monoxgenase"/>
    <property type="match status" value="1"/>
</dbReference>
<dbReference type="NCBIfam" id="TIGR03860">
    <property type="entry name" value="FMN_nitrolo"/>
    <property type="match status" value="1"/>
</dbReference>
<reference evidence="9" key="1">
    <citation type="journal article" date="2015" name="Proc. Natl. Acad. Sci. U.S.A.">
        <title>Bacterial clade with the ribosomal RNA operon on a small plasmid rather than the chromosome.</title>
        <authorList>
            <person name="Anda M."/>
            <person name="Ohtsubo Y."/>
            <person name="Okubo T."/>
            <person name="Sugawara M."/>
            <person name="Nagata Y."/>
            <person name="Tsuda M."/>
            <person name="Minamisawa K."/>
            <person name="Mitsui H."/>
        </authorList>
    </citation>
    <scope>NUCLEOTIDE SEQUENCE</scope>
    <source>
        <strain evidence="9">DSM 21988</strain>
    </source>
</reference>
<dbReference type="InterPro" id="IPR051260">
    <property type="entry name" value="Diverse_substr_monoxygenases"/>
</dbReference>
<evidence type="ECO:0000256" key="6">
    <source>
        <dbReference type="PIRSR" id="PIRSR000337-1"/>
    </source>
</evidence>
<dbReference type="Pfam" id="PF00296">
    <property type="entry name" value="Bac_luciferase"/>
    <property type="match status" value="1"/>
</dbReference>
<proteinExistence type="inferred from homology"/>
<feature type="binding site" evidence="6">
    <location>
        <position position="221"/>
    </location>
    <ligand>
        <name>FMN</name>
        <dbReference type="ChEBI" id="CHEBI:58210"/>
    </ligand>
</feature>
<feature type="binding site" evidence="6">
    <location>
        <position position="147"/>
    </location>
    <ligand>
        <name>FMN</name>
        <dbReference type="ChEBI" id="CHEBI:58210"/>
    </ligand>
</feature>
<dbReference type="PANTHER" id="PTHR30011:SF16">
    <property type="entry name" value="C2H2 FINGER DOMAIN TRANSCRIPTION FACTOR (EUROFUNG)-RELATED"/>
    <property type="match status" value="1"/>
</dbReference>
<evidence type="ECO:0000256" key="3">
    <source>
        <dbReference type="ARBA" id="ARBA00023002"/>
    </source>
</evidence>
<feature type="binding site" evidence="6">
    <location>
        <position position="97"/>
    </location>
    <ligand>
        <name>FMN</name>
        <dbReference type="ChEBI" id="CHEBI:58210"/>
    </ligand>
</feature>
<evidence type="ECO:0000256" key="7">
    <source>
        <dbReference type="SAM" id="MobiDB-lite"/>
    </source>
</evidence>
<dbReference type="EMBL" id="LC066370">
    <property type="protein sequence ID" value="BAT25846.1"/>
    <property type="molecule type" value="Genomic_DNA"/>
</dbReference>
<keyword evidence="2 6" id="KW-0288">FMN</keyword>
<evidence type="ECO:0000256" key="5">
    <source>
        <dbReference type="ARBA" id="ARBA00033748"/>
    </source>
</evidence>
<name>A0A0P0YWE7_9HYPH</name>
<evidence type="ECO:0000256" key="1">
    <source>
        <dbReference type="ARBA" id="ARBA00022630"/>
    </source>
</evidence>
<organism evidence="9">
    <name type="scientific">Aureimonas altamirensis</name>
    <dbReference type="NCBI Taxonomy" id="370622"/>
    <lineage>
        <taxon>Bacteria</taxon>
        <taxon>Pseudomonadati</taxon>
        <taxon>Pseudomonadota</taxon>
        <taxon>Alphaproteobacteria</taxon>
        <taxon>Hyphomicrobiales</taxon>
        <taxon>Aurantimonadaceae</taxon>
        <taxon>Aureimonas</taxon>
    </lineage>
</organism>
<dbReference type="AlphaFoldDB" id="A0A0P0YWE7"/>
<protein>
    <submittedName>
        <fullName evidence="9">Nitrilotriacetate monooxygenase</fullName>
    </submittedName>
</protein>
<feature type="binding site" evidence="6">
    <location>
        <position position="60"/>
    </location>
    <ligand>
        <name>FMN</name>
        <dbReference type="ChEBI" id="CHEBI:58210"/>
    </ligand>
</feature>
<dbReference type="Gene3D" id="3.20.20.30">
    <property type="entry name" value="Luciferase-like domain"/>
    <property type="match status" value="1"/>
</dbReference>
<comment type="similarity">
    <text evidence="5">Belongs to the NtaA/SnaA/DszA monooxygenase family.</text>
</comment>
<sequence length="453" mass="49217">MEAAMSRELHLNLFVHTRGHHESAWRHPDASPLALTDFNYYRRLADLAEGAAFDAVFLADVLALGQRHGHSAQGGLEPLTLLGALSSVTSRIGLIATASTTYTEPYNLARQFASLDHLSNGRVGWNIVTSWAPAAAANFGHVGQVGHGERYERAEDFLQAVTALWDSWDDDAVLDDRAGGVYFDPAKIRPIHHDGPWSKVEGPLNIPRGPQGRPVYVQAGSSEPGRRFGATWAEAIFTAHSGKGSAKEFYSAIKQQAQALGRRPDHVVILPGISATIGSTEAEAHRVEAELAELNRPETGLQHLSNRFGGHDFTALPLDRPLAAGDFPDPTKVEASLSRAQGIARLALDEGLTLRQLLTRLAGARGHFATVGTPEQIADTIDDWFQSGAADGFNVMPPILPAQFELFTEEVVPLLRRRGLFRSEYRGETLRQHLGLPRPEAGSPAADRARRSA</sequence>
<dbReference type="SUPFAM" id="SSF51679">
    <property type="entry name" value="Bacterial luciferase-like"/>
    <property type="match status" value="1"/>
</dbReference>
<evidence type="ECO:0000313" key="9">
    <source>
        <dbReference type="EMBL" id="BAT25846.1"/>
    </source>
</evidence>
<dbReference type="InterPro" id="IPR036661">
    <property type="entry name" value="Luciferase-like_sf"/>
</dbReference>
<dbReference type="PIRSF" id="PIRSF000337">
    <property type="entry name" value="NTA_MOA"/>
    <property type="match status" value="1"/>
</dbReference>
<dbReference type="InterPro" id="IPR016215">
    <property type="entry name" value="NTA_MOA"/>
</dbReference>
<feature type="binding site" evidence="6">
    <location>
        <position position="151"/>
    </location>
    <ligand>
        <name>FMN</name>
        <dbReference type="ChEBI" id="CHEBI:58210"/>
    </ligand>
</feature>
<keyword evidence="3" id="KW-0560">Oxidoreductase</keyword>
<evidence type="ECO:0000256" key="2">
    <source>
        <dbReference type="ARBA" id="ARBA00022643"/>
    </source>
</evidence>